<proteinExistence type="predicted"/>
<sequence>MLEEDEIEGGAGDIALEAVANSALLPRDYATRRLNRYFCELHARASGGGGFGARPARHHASDGETVDAPQPPPDHAEMARAAALVRATCSNAFGVSPSARKLNGAAAGAWIWDATKPGASKAREALMNLLIPSGGLHLVCRVMPQDVSVALELDILPPLLKREILVAAAHGERAKQMPFADAGDMNQRDQHQYQMLLVPFLACRLVSAAQGLRARSVLNVSPYEYFLICFLCCPLFHVSTSDALPNVSWSHGMDDSMENLSSVLFSQRAMYCYVLNKFLVYFFPNVETDADDTPNEGNIRSPATSAAQEEAPMAALLVQGIHDFWLRSTVREDGATFHIPTWTVVDAIITVQLHIQPRVVSEALYASSMTLLNQNNLALRTELQPHIAAFVLRCASQWPGLDAAGVFGAILLLAALVLSPWKFDHPAQVAQLVLPKRKSIPYYAVPEGSVAHVLRPWWKFWMRRIDDAHGWEPYIGSCAELCATLPVLLIQRASQLQLGLLYDDYNAEHSQRFKEQAECCARGLTLLCAGLRSDILNEAVTTVRSLRQQRQEAAGAGGAAAAAAEDDAMVESERAVKELARQLEEAYIKCWARRLLYATLGVGSVPVPWPDLAAVCRLLNIQKMQQIYSPTVGVAQLRAVLALLQRIQWSVPRRRGERRRDARQGRVRLYEQLVLAEEADHADLELRRRQLRDGERLCTNLDAEFDGDVWDVPLCDYENRFLFILMYKLHLFLQRRFQVSLPALRLLASYLAVFGAVFVALCAYSFSRYIKLA</sequence>
<keyword evidence="1" id="KW-0472">Membrane</keyword>
<keyword evidence="3" id="KW-1185">Reference proteome</keyword>
<feature type="transmembrane region" description="Helical" evidence="1">
    <location>
        <begin position="743"/>
        <end position="766"/>
    </location>
</feature>
<organism evidence="2 3">
    <name type="scientific">Porphyridium purpureum</name>
    <name type="common">Red alga</name>
    <name type="synonym">Porphyridium cruentum</name>
    <dbReference type="NCBI Taxonomy" id="35688"/>
    <lineage>
        <taxon>Eukaryota</taxon>
        <taxon>Rhodophyta</taxon>
        <taxon>Bangiophyceae</taxon>
        <taxon>Porphyridiales</taxon>
        <taxon>Porphyridiaceae</taxon>
        <taxon>Porphyridium</taxon>
    </lineage>
</organism>
<dbReference type="EMBL" id="VRMN01000006">
    <property type="protein sequence ID" value="KAA8493767.1"/>
    <property type="molecule type" value="Genomic_DNA"/>
</dbReference>
<dbReference type="Proteomes" id="UP000324585">
    <property type="component" value="Unassembled WGS sequence"/>
</dbReference>
<dbReference type="AlphaFoldDB" id="A0A5J4YTI4"/>
<gene>
    <name evidence="2" type="ORF">FVE85_4904</name>
</gene>
<comment type="caution">
    <text evidence="2">The sequence shown here is derived from an EMBL/GenBank/DDBJ whole genome shotgun (WGS) entry which is preliminary data.</text>
</comment>
<evidence type="ECO:0000313" key="3">
    <source>
        <dbReference type="Proteomes" id="UP000324585"/>
    </source>
</evidence>
<evidence type="ECO:0000313" key="2">
    <source>
        <dbReference type="EMBL" id="KAA8493767.1"/>
    </source>
</evidence>
<evidence type="ECO:0000256" key="1">
    <source>
        <dbReference type="SAM" id="Phobius"/>
    </source>
</evidence>
<reference evidence="3" key="1">
    <citation type="journal article" date="2019" name="Nat. Commun.">
        <title>Expansion of phycobilisome linker gene families in mesophilic red algae.</title>
        <authorList>
            <person name="Lee J."/>
            <person name="Kim D."/>
            <person name="Bhattacharya D."/>
            <person name="Yoon H.S."/>
        </authorList>
    </citation>
    <scope>NUCLEOTIDE SEQUENCE [LARGE SCALE GENOMIC DNA]</scope>
    <source>
        <strain evidence="3">CCMP 1328</strain>
    </source>
</reference>
<name>A0A5J4YTI4_PORPP</name>
<protein>
    <submittedName>
        <fullName evidence="2">Uncharacterized protein</fullName>
    </submittedName>
</protein>
<keyword evidence="1" id="KW-1133">Transmembrane helix</keyword>
<accession>A0A5J4YTI4</accession>
<keyword evidence="1" id="KW-0812">Transmembrane</keyword>